<dbReference type="GO" id="GO:0015031">
    <property type="term" value="P:protein transport"/>
    <property type="evidence" value="ECO:0007669"/>
    <property type="project" value="UniProtKB-KW"/>
</dbReference>
<dbReference type="FunFam" id="1.10.287.110:FF:000001">
    <property type="entry name" value="Import inner membrane translocase subunit tim14"/>
    <property type="match status" value="1"/>
</dbReference>
<evidence type="ECO:0000313" key="15">
    <source>
        <dbReference type="Proteomes" id="UP000044602"/>
    </source>
</evidence>
<dbReference type="SUPFAM" id="SSF53098">
    <property type="entry name" value="Ribonuclease H-like"/>
    <property type="match status" value="1"/>
</dbReference>
<evidence type="ECO:0000256" key="4">
    <source>
        <dbReference type="ARBA" id="ARBA00023128"/>
    </source>
</evidence>
<evidence type="ECO:0000256" key="2">
    <source>
        <dbReference type="ARBA" id="ARBA00022792"/>
    </source>
</evidence>
<dbReference type="Gene3D" id="3.30.420.10">
    <property type="entry name" value="Ribonuclease H-like superfamily/Ribonuclease H"/>
    <property type="match status" value="1"/>
</dbReference>
<dbReference type="InterPro" id="IPR040151">
    <property type="entry name" value="Gfd2/YDR514C-like"/>
</dbReference>
<sequence length="668" mass="74554">MASALAWGSGIAVAAFLGRASLVAWRRSRGGVGAMGKAFYKGGFEPKMNKREASLILSLNERAITKDKIRKAHRTLMLLNHPDRGGSPYLATKFGKKSSKGRQTYNPRLEIQLGQVVVLSEMAYNSARRRQLLHTFLGLEQPCVSGNVSPIAYTDPPFIDLDYVAQHLAFDQQQSNVKTTHVPGLPSEPFNHTPPTTSDPSEVMAQQLRTEGFDQFKGLKAGELFAMSLPFTPWELATTYPAMYIGKANRPRAEPYFEDILEGNTWDFFYLYNPRSLEEAPKLFVPTVQFEHFLRIVNALAGIRLTIPPGAPGSKFHLKFGEGCSPRPRFLSRSICESDFTDIRLKTPIHHDDDVGKGVSEAVIDDLVRKLHVLKFAKKEAKKEKNAKRREEANMRRLDGIRSVQRMLGLRPIAGVSARQVDIEQVIPHDRELDAVFAAVDIEVAEESHSVILEVGISILDTREVVNVPLGINAQNWSSLIEYHHLLVYETRFQRNHKYCHGCPDAFNFGTSETPRLGELTGRVRALLAQHTAAPASNPMQRSRTLILVGHDIAADLNYLQDIDVNPGQLPGFLGCADTKDMHQAWRSCPSGRNLGAVCGDLEIPTRNLHNAGNDAAYTLQAMLALAVRARIDEQQLEDGENSETVTDMADKRVDFAEEFHEGRSERW</sequence>
<evidence type="ECO:0000256" key="9">
    <source>
        <dbReference type="ARBA" id="ARBA00041716"/>
    </source>
</evidence>
<dbReference type="GO" id="GO:0003676">
    <property type="term" value="F:nucleic acid binding"/>
    <property type="evidence" value="ECO:0007669"/>
    <property type="project" value="InterPro"/>
</dbReference>
<dbReference type="PANTHER" id="PTHR28083:SF1">
    <property type="entry name" value="GOOD FOR FULL DBP5 ACTIVITY PROTEIN 2"/>
    <property type="match status" value="1"/>
</dbReference>
<keyword evidence="3" id="KW-0813">Transport</keyword>
<dbReference type="InterPro" id="IPR036397">
    <property type="entry name" value="RNaseH_sf"/>
</dbReference>
<evidence type="ECO:0000256" key="6">
    <source>
        <dbReference type="ARBA" id="ARBA00023186"/>
    </source>
</evidence>
<feature type="domain" description="Gfd2/YDR514C-like C-terminal" evidence="13">
    <location>
        <begin position="436"/>
        <end position="626"/>
    </location>
</feature>
<evidence type="ECO:0000256" key="1">
    <source>
        <dbReference type="ARBA" id="ARBA00004273"/>
    </source>
</evidence>
<evidence type="ECO:0000256" key="5">
    <source>
        <dbReference type="ARBA" id="ARBA00023136"/>
    </source>
</evidence>
<keyword evidence="2" id="KW-0999">Mitochondrion inner membrane</keyword>
<evidence type="ECO:0000313" key="14">
    <source>
        <dbReference type="EMBL" id="CRK17868.1"/>
    </source>
</evidence>
<dbReference type="Gene3D" id="1.10.287.110">
    <property type="entry name" value="DnaJ domain"/>
    <property type="match status" value="1"/>
</dbReference>
<dbReference type="CDD" id="cd06257">
    <property type="entry name" value="DnaJ"/>
    <property type="match status" value="1"/>
</dbReference>
<dbReference type="InterPro" id="IPR036869">
    <property type="entry name" value="J_dom_sf"/>
</dbReference>
<comment type="subcellular location">
    <subcellularLocation>
        <location evidence="1">Mitochondrion inner membrane</location>
    </subcellularLocation>
</comment>
<reference evidence="14 15" key="1">
    <citation type="submission" date="2015-05" db="EMBL/GenBank/DDBJ databases">
        <authorList>
            <person name="Wang D.B."/>
            <person name="Wang M."/>
        </authorList>
    </citation>
    <scope>NUCLEOTIDE SEQUENCE [LARGE SCALE GENOMIC DNA]</scope>
    <source>
        <strain evidence="14">VL1</strain>
    </source>
</reference>
<proteinExistence type="inferred from homology"/>
<keyword evidence="3" id="KW-0653">Protein transport</keyword>
<name>A0A0G4L796_VERLO</name>
<evidence type="ECO:0000256" key="3">
    <source>
        <dbReference type="ARBA" id="ARBA00023010"/>
    </source>
</evidence>
<dbReference type="EMBL" id="CVQH01008891">
    <property type="protein sequence ID" value="CRK17868.1"/>
    <property type="molecule type" value="Genomic_DNA"/>
</dbReference>
<dbReference type="GO" id="GO:0005634">
    <property type="term" value="C:nucleus"/>
    <property type="evidence" value="ECO:0007669"/>
    <property type="project" value="TreeGrafter"/>
</dbReference>
<dbReference type="InterPro" id="IPR001623">
    <property type="entry name" value="DnaJ_domain"/>
</dbReference>
<dbReference type="Pfam" id="PF21762">
    <property type="entry name" value="DEDDh_C"/>
    <property type="match status" value="1"/>
</dbReference>
<dbReference type="STRING" id="100787.A0A0G4L796"/>
<dbReference type="GO" id="GO:0005743">
    <property type="term" value="C:mitochondrial inner membrane"/>
    <property type="evidence" value="ECO:0007669"/>
    <property type="project" value="UniProtKB-SubCell"/>
</dbReference>
<dbReference type="AlphaFoldDB" id="A0A0G4L796"/>
<dbReference type="SUPFAM" id="SSF46565">
    <property type="entry name" value="Chaperone J-domain"/>
    <property type="match status" value="1"/>
</dbReference>
<keyword evidence="12" id="KW-0175">Coiled coil</keyword>
<evidence type="ECO:0000256" key="12">
    <source>
        <dbReference type="SAM" id="Coils"/>
    </source>
</evidence>
<evidence type="ECO:0000256" key="10">
    <source>
        <dbReference type="ARBA" id="ARBA00067223"/>
    </source>
</evidence>
<keyword evidence="5" id="KW-0472">Membrane</keyword>
<organism evidence="14 15">
    <name type="scientific">Verticillium longisporum</name>
    <name type="common">Verticillium dahliae var. longisporum</name>
    <dbReference type="NCBI Taxonomy" id="100787"/>
    <lineage>
        <taxon>Eukaryota</taxon>
        <taxon>Fungi</taxon>
        <taxon>Dikarya</taxon>
        <taxon>Ascomycota</taxon>
        <taxon>Pezizomycotina</taxon>
        <taxon>Sordariomycetes</taxon>
        <taxon>Hypocreomycetidae</taxon>
        <taxon>Glomerellales</taxon>
        <taxon>Plectosphaerellaceae</taxon>
        <taxon>Verticillium</taxon>
    </lineage>
</organism>
<evidence type="ECO:0000256" key="8">
    <source>
        <dbReference type="ARBA" id="ARBA00040828"/>
    </source>
</evidence>
<protein>
    <recommendedName>
        <fullName evidence="8">Mitochondrial import inner membrane translocase subunit TIM14</fullName>
    </recommendedName>
    <alternativeName>
        <fullName evidence="10">Mitochondrial import inner membrane translocase subunit tim14</fullName>
    </alternativeName>
    <alternativeName>
        <fullName evidence="9 11">Presequence translocated-associated motor subunit PAM18</fullName>
    </alternativeName>
</protein>
<feature type="coiled-coil region" evidence="12">
    <location>
        <begin position="364"/>
        <end position="398"/>
    </location>
</feature>
<evidence type="ECO:0000259" key="13">
    <source>
        <dbReference type="Pfam" id="PF21762"/>
    </source>
</evidence>
<dbReference type="InterPro" id="IPR048519">
    <property type="entry name" value="Gfd2/YDR514C-like_C"/>
</dbReference>
<keyword evidence="3" id="KW-0811">Translocation</keyword>
<dbReference type="Proteomes" id="UP000044602">
    <property type="component" value="Unassembled WGS sequence"/>
</dbReference>
<evidence type="ECO:0000256" key="11">
    <source>
        <dbReference type="ARBA" id="ARBA00075483"/>
    </source>
</evidence>
<keyword evidence="6" id="KW-0143">Chaperone</keyword>
<dbReference type="PANTHER" id="PTHR28083">
    <property type="entry name" value="GOOD FOR FULL DBP5 ACTIVITY PROTEIN 2"/>
    <property type="match status" value="1"/>
</dbReference>
<keyword evidence="4" id="KW-0496">Mitochondrion</keyword>
<evidence type="ECO:0000256" key="7">
    <source>
        <dbReference type="ARBA" id="ARBA00038105"/>
    </source>
</evidence>
<gene>
    <name evidence="14" type="ORF">BN1708_012145</name>
</gene>
<accession>A0A0G4L796</accession>
<comment type="similarity">
    <text evidence="7">Belongs to the TIM14 family.</text>
</comment>
<keyword evidence="15" id="KW-1185">Reference proteome</keyword>
<dbReference type="InterPro" id="IPR012337">
    <property type="entry name" value="RNaseH-like_sf"/>
</dbReference>